<dbReference type="AlphaFoldDB" id="A0A0R1RJJ9"/>
<keyword evidence="1" id="KW-0472">Membrane</keyword>
<dbReference type="Proteomes" id="UP000051999">
    <property type="component" value="Unassembled WGS sequence"/>
</dbReference>
<gene>
    <name evidence="2" type="ORF">FD35_GL002550</name>
</gene>
<proteinExistence type="predicted"/>
<keyword evidence="1" id="KW-0812">Transmembrane</keyword>
<comment type="caution">
    <text evidence="2">The sequence shown here is derived from an EMBL/GenBank/DDBJ whole genome shotgun (WGS) entry which is preliminary data.</text>
</comment>
<name>A0A0R1RJJ9_9LACO</name>
<evidence type="ECO:0000313" key="3">
    <source>
        <dbReference type="Proteomes" id="UP000051999"/>
    </source>
</evidence>
<sequence>MPAIFLKTMSLHSVHFSVSSIDFIILISFISVVTKNLFCMTAICANMLPIA</sequence>
<dbReference type="EMBL" id="AZFF01000008">
    <property type="protein sequence ID" value="KRL54482.1"/>
    <property type="molecule type" value="Genomic_DNA"/>
</dbReference>
<organism evidence="2 3">
    <name type="scientific">Furfurilactobacillus rossiae DSM 15814</name>
    <dbReference type="NCBI Taxonomy" id="1114972"/>
    <lineage>
        <taxon>Bacteria</taxon>
        <taxon>Bacillati</taxon>
        <taxon>Bacillota</taxon>
        <taxon>Bacilli</taxon>
        <taxon>Lactobacillales</taxon>
        <taxon>Lactobacillaceae</taxon>
        <taxon>Furfurilactobacillus</taxon>
    </lineage>
</organism>
<protein>
    <submittedName>
        <fullName evidence="2">Uncharacterized protein</fullName>
    </submittedName>
</protein>
<accession>A0A0R1RJJ9</accession>
<evidence type="ECO:0000313" key="2">
    <source>
        <dbReference type="EMBL" id="KRL54482.1"/>
    </source>
</evidence>
<evidence type="ECO:0000256" key="1">
    <source>
        <dbReference type="SAM" id="Phobius"/>
    </source>
</evidence>
<keyword evidence="1" id="KW-1133">Transmembrane helix</keyword>
<reference evidence="2 3" key="1">
    <citation type="journal article" date="2015" name="Genome Announc.">
        <title>Expanding the biotechnology potential of lactobacilli through comparative genomics of 213 strains and associated genera.</title>
        <authorList>
            <person name="Sun Z."/>
            <person name="Harris H.M."/>
            <person name="McCann A."/>
            <person name="Guo C."/>
            <person name="Argimon S."/>
            <person name="Zhang W."/>
            <person name="Yang X."/>
            <person name="Jeffery I.B."/>
            <person name="Cooney J.C."/>
            <person name="Kagawa T.F."/>
            <person name="Liu W."/>
            <person name="Song Y."/>
            <person name="Salvetti E."/>
            <person name="Wrobel A."/>
            <person name="Rasinkangas P."/>
            <person name="Parkhill J."/>
            <person name="Rea M.C."/>
            <person name="O'Sullivan O."/>
            <person name="Ritari J."/>
            <person name="Douillard F.P."/>
            <person name="Paul Ross R."/>
            <person name="Yang R."/>
            <person name="Briner A.E."/>
            <person name="Felis G.E."/>
            <person name="de Vos W.M."/>
            <person name="Barrangou R."/>
            <person name="Klaenhammer T.R."/>
            <person name="Caufield P.W."/>
            <person name="Cui Y."/>
            <person name="Zhang H."/>
            <person name="O'Toole P.W."/>
        </authorList>
    </citation>
    <scope>NUCLEOTIDE SEQUENCE [LARGE SCALE GENOMIC DNA]</scope>
    <source>
        <strain evidence="2 3">DSM 15814</strain>
    </source>
</reference>
<feature type="transmembrane region" description="Helical" evidence="1">
    <location>
        <begin position="23"/>
        <end position="48"/>
    </location>
</feature>
<keyword evidence="3" id="KW-1185">Reference proteome</keyword>